<feature type="chain" id="PRO_5035854394" evidence="1">
    <location>
        <begin position="24"/>
        <end position="244"/>
    </location>
</feature>
<dbReference type="EMBL" id="CMVM020000467">
    <property type="status" value="NOT_ANNOTATED_CDS"/>
    <property type="molecule type" value="Genomic_DNA"/>
</dbReference>
<accession>A0A8R1TM28</accession>
<dbReference type="EnsemblMetazoa" id="OVOC12439.1">
    <property type="protein sequence ID" value="OVOC12439.1"/>
    <property type="gene ID" value="WBGene00249248"/>
</dbReference>
<keyword evidence="3" id="KW-1185">Reference proteome</keyword>
<proteinExistence type="predicted"/>
<reference evidence="2" key="2">
    <citation type="submission" date="2022-06" db="UniProtKB">
        <authorList>
            <consortium name="EnsemblMetazoa"/>
        </authorList>
    </citation>
    <scope>IDENTIFICATION</scope>
</reference>
<evidence type="ECO:0000313" key="2">
    <source>
        <dbReference type="EnsemblMetazoa" id="OVOC12439.1"/>
    </source>
</evidence>
<evidence type="ECO:0000313" key="3">
    <source>
        <dbReference type="Proteomes" id="UP000024404"/>
    </source>
</evidence>
<keyword evidence="1" id="KW-0732">Signal</keyword>
<dbReference type="EMBL" id="CMVM020000468">
    <property type="status" value="NOT_ANNOTATED_CDS"/>
    <property type="molecule type" value="Genomic_DNA"/>
</dbReference>
<evidence type="ECO:0000256" key="1">
    <source>
        <dbReference type="SAM" id="SignalP"/>
    </source>
</evidence>
<reference evidence="3" key="1">
    <citation type="submission" date="2013-10" db="EMBL/GenBank/DDBJ databases">
        <title>Genome sequencing of Onchocerca volvulus.</title>
        <authorList>
            <person name="Cotton J."/>
            <person name="Tsai J."/>
            <person name="Stanley E."/>
            <person name="Tracey A."/>
            <person name="Holroyd N."/>
            <person name="Lustigman S."/>
            <person name="Berriman M."/>
        </authorList>
    </citation>
    <scope>NUCLEOTIDE SEQUENCE</scope>
</reference>
<organism evidence="2 3">
    <name type="scientific">Onchocerca volvulus</name>
    <dbReference type="NCBI Taxonomy" id="6282"/>
    <lineage>
        <taxon>Eukaryota</taxon>
        <taxon>Metazoa</taxon>
        <taxon>Ecdysozoa</taxon>
        <taxon>Nematoda</taxon>
        <taxon>Chromadorea</taxon>
        <taxon>Rhabditida</taxon>
        <taxon>Spirurina</taxon>
        <taxon>Spiruromorpha</taxon>
        <taxon>Filarioidea</taxon>
        <taxon>Onchocercidae</taxon>
        <taxon>Onchocerca</taxon>
    </lineage>
</organism>
<dbReference type="AlphaFoldDB" id="A0A8R1TM28"/>
<sequence length="244" mass="28435">MAHLSGLVRLSLLLATFLPTFLSQFNENHIDSQFDGTNIDMGLCRRECLELNQNAIIRIHEKDNSILAGLCYNATKLRSDYFSSYHLHLTDEAKSIIISYICDRETGKWKYDGKHSISLYETSNYTCPEVQQVLNLRSCPITDMFLKSIDMHFNVCRKECLERNERAIIQMHVEENLLIAQVCYDIFDKRGKNRLLYSILYEADVLEAIRKKGIEAFFAWYICDPAKGIWKYNVMVCCKLINKF</sequence>
<feature type="signal peptide" evidence="1">
    <location>
        <begin position="1"/>
        <end position="23"/>
    </location>
</feature>
<name>A0A8R1TM28_ONCVO</name>
<dbReference type="Proteomes" id="UP000024404">
    <property type="component" value="Unassembled WGS sequence"/>
</dbReference>
<protein>
    <submittedName>
        <fullName evidence="2">Uncharacterized protein</fullName>
    </submittedName>
</protein>